<reference evidence="2" key="1">
    <citation type="submission" date="2021-01" db="EMBL/GenBank/DDBJ databases">
        <authorList>
            <person name="Corre E."/>
            <person name="Pelletier E."/>
            <person name="Niang G."/>
            <person name="Scheremetjew M."/>
            <person name="Finn R."/>
            <person name="Kale V."/>
            <person name="Holt S."/>
            <person name="Cochrane G."/>
            <person name="Meng A."/>
            <person name="Brown T."/>
            <person name="Cohen L."/>
        </authorList>
    </citation>
    <scope>NUCLEOTIDE SEQUENCE</scope>
    <source>
        <strain evidence="2">Pbaha01</strain>
    </source>
</reference>
<evidence type="ECO:0000256" key="1">
    <source>
        <dbReference type="SAM" id="MobiDB-lite"/>
    </source>
</evidence>
<organism evidence="2">
    <name type="scientific">Pyrodinium bahamense</name>
    <dbReference type="NCBI Taxonomy" id="73915"/>
    <lineage>
        <taxon>Eukaryota</taxon>
        <taxon>Sar</taxon>
        <taxon>Alveolata</taxon>
        <taxon>Dinophyceae</taxon>
        <taxon>Gonyaulacales</taxon>
        <taxon>Pyrocystaceae</taxon>
        <taxon>Pyrodinium</taxon>
    </lineage>
</organism>
<protein>
    <submittedName>
        <fullName evidence="2">Uncharacterized protein</fullName>
    </submittedName>
</protein>
<feature type="region of interest" description="Disordered" evidence="1">
    <location>
        <begin position="55"/>
        <end position="109"/>
    </location>
</feature>
<dbReference type="AlphaFoldDB" id="A0A7S0A905"/>
<name>A0A7S0A905_9DINO</name>
<evidence type="ECO:0000313" key="2">
    <source>
        <dbReference type="EMBL" id="CAD8356721.1"/>
    </source>
</evidence>
<dbReference type="EMBL" id="HBEG01019986">
    <property type="protein sequence ID" value="CAD8356721.1"/>
    <property type="molecule type" value="Transcribed_RNA"/>
</dbReference>
<sequence>MDPHQSSVRSRPAALDQCTQHMAANLAGCTPTEYELPAKPNLGACDKKALVSFDGASTSANTDDGEDDESVEAERTELLCPAGLQPPRESSLSTLSIPDEWPVTTPPSERCRRSSPLAFRYWPDEEDYDPRKVENIVPATVEEELRAEVKLLQQQVSRISGMLSVREAREAGSVALHGYKRALEETKGRIEMLSTGATRAGRP</sequence>
<gene>
    <name evidence="2" type="ORF">PBAH0796_LOCUS12088</name>
</gene>
<proteinExistence type="predicted"/>
<accession>A0A7S0A905</accession>